<reference evidence="2 3" key="1">
    <citation type="submission" date="2023-06" db="EMBL/GenBank/DDBJ databases">
        <title>Pelomonas sp. PFR6 16S ribosomal RNA gene Genome sequencing and assembly.</title>
        <authorList>
            <person name="Woo H."/>
        </authorList>
    </citation>
    <scope>NUCLEOTIDE SEQUENCE [LARGE SCALE GENOMIC DNA]</scope>
    <source>
        <strain evidence="2 3">PFR6</strain>
    </source>
</reference>
<dbReference type="InterPro" id="IPR029052">
    <property type="entry name" value="Metallo-depent_PP-like"/>
</dbReference>
<dbReference type="Proteomes" id="UP001228044">
    <property type="component" value="Unassembled WGS sequence"/>
</dbReference>
<sequence>MKLQLLSDLHLETEAFDPEPARGAELLILAGDVDSRWDGLARFRDWPVPVVFVPGNHEYDGRDIDEARAGLHAWAAELGFTMLDDAACVRSDAAGRRVRLLGSTRWSDFDLFGEKERERAMRAAGYFQRVMNASRHGRPFDAAAVREEGLRCREWLAQALTLGESGEDWDATVVITHFAPSLRSADPRYGRQPGTASFCNDDEALLGGARLWLHGHLHCQHDYRVAQADGRSTRVVCNARGHARKGEPAGFQPSSLIEVFDQAQ</sequence>
<accession>A0ABT8DQK9</accession>
<comment type="caution">
    <text evidence="2">The sequence shown here is derived from an EMBL/GenBank/DDBJ whole genome shotgun (WGS) entry which is preliminary data.</text>
</comment>
<dbReference type="SUPFAM" id="SSF56300">
    <property type="entry name" value="Metallo-dependent phosphatases"/>
    <property type="match status" value="1"/>
</dbReference>
<dbReference type="PANTHER" id="PTHR37844:SF2">
    <property type="entry name" value="SER_THR PROTEIN PHOSPHATASE SUPERFAMILY (AFU_ORTHOLOGUE AFUA_1G14840)"/>
    <property type="match status" value="1"/>
</dbReference>
<dbReference type="EMBL" id="JAUHHC010000001">
    <property type="protein sequence ID" value="MDN3919335.1"/>
    <property type="molecule type" value="Genomic_DNA"/>
</dbReference>
<keyword evidence="3" id="KW-1185">Reference proteome</keyword>
<protein>
    <submittedName>
        <fullName evidence="2">Metallophosphoesterase</fullName>
    </submittedName>
</protein>
<dbReference type="Gene3D" id="3.60.21.10">
    <property type="match status" value="1"/>
</dbReference>
<evidence type="ECO:0000313" key="3">
    <source>
        <dbReference type="Proteomes" id="UP001228044"/>
    </source>
</evidence>
<evidence type="ECO:0000259" key="1">
    <source>
        <dbReference type="Pfam" id="PF00149"/>
    </source>
</evidence>
<organism evidence="2 3">
    <name type="scientific">Roseateles violae</name>
    <dbReference type="NCBI Taxonomy" id="3058042"/>
    <lineage>
        <taxon>Bacteria</taxon>
        <taxon>Pseudomonadati</taxon>
        <taxon>Pseudomonadota</taxon>
        <taxon>Betaproteobacteria</taxon>
        <taxon>Burkholderiales</taxon>
        <taxon>Sphaerotilaceae</taxon>
        <taxon>Roseateles</taxon>
    </lineage>
</organism>
<dbReference type="InterPro" id="IPR004843">
    <property type="entry name" value="Calcineurin-like_PHP"/>
</dbReference>
<dbReference type="Pfam" id="PF00149">
    <property type="entry name" value="Metallophos"/>
    <property type="match status" value="1"/>
</dbReference>
<dbReference type="PANTHER" id="PTHR37844">
    <property type="entry name" value="SER/THR PROTEIN PHOSPHATASE SUPERFAMILY (AFU_ORTHOLOGUE AFUA_1G14840)"/>
    <property type="match status" value="1"/>
</dbReference>
<gene>
    <name evidence="2" type="ORF">QWJ38_03470</name>
</gene>
<feature type="domain" description="Calcineurin-like phosphoesterase" evidence="1">
    <location>
        <begin position="22"/>
        <end position="219"/>
    </location>
</feature>
<proteinExistence type="predicted"/>
<name>A0ABT8DQK9_9BURK</name>
<evidence type="ECO:0000313" key="2">
    <source>
        <dbReference type="EMBL" id="MDN3919335.1"/>
    </source>
</evidence>
<dbReference type="RefSeq" id="WP_290357639.1">
    <property type="nucleotide sequence ID" value="NZ_JAUHHC010000001.1"/>
</dbReference>